<dbReference type="AlphaFoldDB" id="A0AAW0SXG6"/>
<gene>
    <name evidence="2" type="ORF">O3P69_019560</name>
</gene>
<proteinExistence type="inferred from homology"/>
<dbReference type="SUPFAM" id="SSF81778">
    <property type="entry name" value="Crustacean CHH/MIH/GIH neurohormone"/>
    <property type="match status" value="1"/>
</dbReference>
<evidence type="ECO:0000313" key="2">
    <source>
        <dbReference type="EMBL" id="KAK8379659.1"/>
    </source>
</evidence>
<reference evidence="2 3" key="1">
    <citation type="submission" date="2023-03" db="EMBL/GenBank/DDBJ databases">
        <title>High-quality genome of Scylla paramamosain provides insights in environmental adaptation.</title>
        <authorList>
            <person name="Zhang L."/>
        </authorList>
    </citation>
    <scope>NUCLEOTIDE SEQUENCE [LARGE SCALE GENOMIC DNA]</scope>
    <source>
        <strain evidence="2">LZ_2023a</strain>
        <tissue evidence="2">Muscle</tissue>
    </source>
</reference>
<evidence type="ECO:0000256" key="1">
    <source>
        <dbReference type="ARBA" id="ARBA00005447"/>
    </source>
</evidence>
<dbReference type="Gene3D" id="1.10.2010.10">
    <property type="entry name" value="Crustacean CHH/MIH/GIH neurohormone"/>
    <property type="match status" value="1"/>
</dbReference>
<evidence type="ECO:0000313" key="3">
    <source>
        <dbReference type="Proteomes" id="UP001487740"/>
    </source>
</evidence>
<name>A0AAW0SXG6_SCYPA</name>
<protein>
    <submittedName>
        <fullName evidence="2">Uncharacterized protein</fullName>
    </submittedName>
</protein>
<dbReference type="EMBL" id="JARAKH010000043">
    <property type="protein sequence ID" value="KAK8379659.1"/>
    <property type="molecule type" value="Genomic_DNA"/>
</dbReference>
<organism evidence="2 3">
    <name type="scientific">Scylla paramamosain</name>
    <name type="common">Mud crab</name>
    <dbReference type="NCBI Taxonomy" id="85552"/>
    <lineage>
        <taxon>Eukaryota</taxon>
        <taxon>Metazoa</taxon>
        <taxon>Ecdysozoa</taxon>
        <taxon>Arthropoda</taxon>
        <taxon>Crustacea</taxon>
        <taxon>Multicrustacea</taxon>
        <taxon>Malacostraca</taxon>
        <taxon>Eumalacostraca</taxon>
        <taxon>Eucarida</taxon>
        <taxon>Decapoda</taxon>
        <taxon>Pleocyemata</taxon>
        <taxon>Brachyura</taxon>
        <taxon>Eubrachyura</taxon>
        <taxon>Portunoidea</taxon>
        <taxon>Portunidae</taxon>
        <taxon>Portuninae</taxon>
        <taxon>Scylla</taxon>
    </lineage>
</organism>
<accession>A0AAW0SXG6</accession>
<comment type="caution">
    <text evidence="2">The sequence shown here is derived from an EMBL/GenBank/DDBJ whole genome shotgun (WGS) entry which is preliminary data.</text>
</comment>
<dbReference type="InterPro" id="IPR035957">
    <property type="entry name" value="Crust_neurohorm_sf"/>
</dbReference>
<sequence>MRSPRCERGVHLVSSIRPLSLLALWVSVLAAAVLMQASTSSGAGLEDRAYRFRLWPGTQREFEHYECGAEFNKVTRKHYDELSRVCEDCKNIYRSESFVRQRCM</sequence>
<dbReference type="Proteomes" id="UP001487740">
    <property type="component" value="Unassembled WGS sequence"/>
</dbReference>
<keyword evidence="3" id="KW-1185">Reference proteome</keyword>
<comment type="similarity">
    <text evidence="1">Belongs to the arthropod CHH/MIH/GIH/VIH hormone family.</text>
</comment>